<feature type="compositionally biased region" description="Basic residues" evidence="6">
    <location>
        <begin position="24"/>
        <end position="37"/>
    </location>
</feature>
<keyword evidence="3 7" id="KW-0812">Transmembrane</keyword>
<name>A0AAD2JJ37_9STRA</name>
<feature type="transmembrane region" description="Helical" evidence="7">
    <location>
        <begin position="303"/>
        <end position="324"/>
    </location>
</feature>
<dbReference type="PANTHER" id="PTHR13353:SF5">
    <property type="entry name" value="TRANSMEMBRANE PROTEIN 19"/>
    <property type="match status" value="1"/>
</dbReference>
<evidence type="ECO:0008006" key="11">
    <source>
        <dbReference type="Google" id="ProtNLM"/>
    </source>
</evidence>
<evidence type="ECO:0000313" key="9">
    <source>
        <dbReference type="EMBL" id="CAJ1954470.1"/>
    </source>
</evidence>
<reference evidence="9" key="1">
    <citation type="submission" date="2023-08" db="EMBL/GenBank/DDBJ databases">
        <authorList>
            <person name="Audoor S."/>
            <person name="Bilcke G."/>
        </authorList>
    </citation>
    <scope>NUCLEOTIDE SEQUENCE</scope>
</reference>
<keyword evidence="8" id="KW-0732">Signal</keyword>
<accession>A0AAD2JJ37</accession>
<keyword evidence="5 7" id="KW-0472">Membrane</keyword>
<dbReference type="Pfam" id="PF01940">
    <property type="entry name" value="DUF92"/>
    <property type="match status" value="1"/>
</dbReference>
<comment type="similarity">
    <text evidence="2">Belongs to the TMEM19 family.</text>
</comment>
<evidence type="ECO:0000256" key="4">
    <source>
        <dbReference type="ARBA" id="ARBA00022989"/>
    </source>
</evidence>
<dbReference type="GO" id="GO:0016020">
    <property type="term" value="C:membrane"/>
    <property type="evidence" value="ECO:0007669"/>
    <property type="project" value="UniProtKB-SubCell"/>
</dbReference>
<evidence type="ECO:0000313" key="10">
    <source>
        <dbReference type="Proteomes" id="UP001295423"/>
    </source>
</evidence>
<keyword evidence="10" id="KW-1185">Reference proteome</keyword>
<evidence type="ECO:0000256" key="6">
    <source>
        <dbReference type="SAM" id="MobiDB-lite"/>
    </source>
</evidence>
<dbReference type="Proteomes" id="UP001295423">
    <property type="component" value="Unassembled WGS sequence"/>
</dbReference>
<feature type="signal peptide" evidence="8">
    <location>
        <begin position="1"/>
        <end position="17"/>
    </location>
</feature>
<dbReference type="InterPro" id="IPR002794">
    <property type="entry name" value="DUF92_TMEM19"/>
</dbReference>
<dbReference type="AlphaFoldDB" id="A0AAD2JJ37"/>
<evidence type="ECO:0000256" key="3">
    <source>
        <dbReference type="ARBA" id="ARBA00022692"/>
    </source>
</evidence>
<evidence type="ECO:0000256" key="1">
    <source>
        <dbReference type="ARBA" id="ARBA00004141"/>
    </source>
</evidence>
<sequence>MKLSTLLIAYVALPATAFVSSRPRLHKTTLNPQRRRPHDGNAFDPIPASSLSKRRLSTSSIVETASFIGNSLLNSTGHVPFSQALTLNVFLFTTLRSKLLKVLTPQGMLHACALGSGLWATLGWKGWTLCVAYLFFGSAVTKVKFAEKEQRGIAEGRGGRRGPENVWGSAATGLMCAICAAQGDSFLGISSDLFILGFVASLATKLSDTFASEIGKAYGKTTFLITTLERVEPGTEGAISAEGTAASVVGGLLVSLYGWSIGLINIEAIPISVFAAFAATNVESVLGATLQGKKNLEWITNEVVNFINTLVGGVIAIAIGGTFLSI</sequence>
<organism evidence="9 10">
    <name type="scientific">Cylindrotheca closterium</name>
    <dbReference type="NCBI Taxonomy" id="2856"/>
    <lineage>
        <taxon>Eukaryota</taxon>
        <taxon>Sar</taxon>
        <taxon>Stramenopiles</taxon>
        <taxon>Ochrophyta</taxon>
        <taxon>Bacillariophyta</taxon>
        <taxon>Bacillariophyceae</taxon>
        <taxon>Bacillariophycidae</taxon>
        <taxon>Bacillariales</taxon>
        <taxon>Bacillariaceae</taxon>
        <taxon>Cylindrotheca</taxon>
    </lineage>
</organism>
<comment type="subcellular location">
    <subcellularLocation>
        <location evidence="1">Membrane</location>
        <topology evidence="1">Multi-pass membrane protein</topology>
    </subcellularLocation>
</comment>
<proteinExistence type="inferred from homology"/>
<evidence type="ECO:0000256" key="2">
    <source>
        <dbReference type="ARBA" id="ARBA00009012"/>
    </source>
</evidence>
<evidence type="ECO:0000256" key="5">
    <source>
        <dbReference type="ARBA" id="ARBA00023136"/>
    </source>
</evidence>
<keyword evidence="4 7" id="KW-1133">Transmembrane helix</keyword>
<comment type="caution">
    <text evidence="9">The sequence shown here is derived from an EMBL/GenBank/DDBJ whole genome shotgun (WGS) entry which is preliminary data.</text>
</comment>
<evidence type="ECO:0000256" key="7">
    <source>
        <dbReference type="SAM" id="Phobius"/>
    </source>
</evidence>
<dbReference type="PANTHER" id="PTHR13353">
    <property type="entry name" value="TRANSMEMBRANE PROTEIN 19"/>
    <property type="match status" value="1"/>
</dbReference>
<gene>
    <name evidence="9" type="ORF">CYCCA115_LOCUS15063</name>
</gene>
<evidence type="ECO:0000256" key="8">
    <source>
        <dbReference type="SAM" id="SignalP"/>
    </source>
</evidence>
<feature type="chain" id="PRO_5042290408" description="TIGR00297 family protein" evidence="8">
    <location>
        <begin position="18"/>
        <end position="326"/>
    </location>
</feature>
<dbReference type="EMBL" id="CAKOGP040001869">
    <property type="protein sequence ID" value="CAJ1954470.1"/>
    <property type="molecule type" value="Genomic_DNA"/>
</dbReference>
<protein>
    <recommendedName>
        <fullName evidence="11">TIGR00297 family protein</fullName>
    </recommendedName>
</protein>
<dbReference type="NCBIfam" id="TIGR00297">
    <property type="entry name" value="TIGR00297 family protein"/>
    <property type="match status" value="1"/>
</dbReference>
<feature type="region of interest" description="Disordered" evidence="6">
    <location>
        <begin position="24"/>
        <end position="49"/>
    </location>
</feature>